<keyword evidence="3" id="KW-1185">Reference proteome</keyword>
<dbReference type="EMBL" id="JACAZF010000004">
    <property type="protein sequence ID" value="KAF7306431.1"/>
    <property type="molecule type" value="Genomic_DNA"/>
</dbReference>
<dbReference type="RefSeq" id="XP_037221450.1">
    <property type="nucleotide sequence ID" value="XM_037361158.1"/>
</dbReference>
<sequence length="200" mass="21654">MSRQVHFSNNVYYTSAQSPSPSVASFASYCPPSPVPTACLDPLLTPQLCAALTFHITDSPCPAKPSALRAPATTPSVAKLEVTHPGLAYFGWKILVTAADGHCVRIDEVLKGIYTSLRQGVDSETFHSLRSHQAANVTKAFQTRSRNRDGEANKGLKRVDLVTSVPIDTTGNNYRTRFAGLVPVLSKSQPSVPLYELKLI</sequence>
<accession>A0A8H6SXF2</accession>
<dbReference type="Proteomes" id="UP000636479">
    <property type="component" value="Unassembled WGS sequence"/>
</dbReference>
<evidence type="ECO:0000259" key="1">
    <source>
        <dbReference type="Pfam" id="PF20415"/>
    </source>
</evidence>
<name>A0A8H6SXF2_9AGAR</name>
<evidence type="ECO:0000313" key="2">
    <source>
        <dbReference type="EMBL" id="KAF7306431.1"/>
    </source>
</evidence>
<gene>
    <name evidence="2" type="ORF">MIND_00434300</name>
</gene>
<protein>
    <recommendedName>
        <fullName evidence="1">DUF6699 domain-containing protein</fullName>
    </recommendedName>
</protein>
<dbReference type="InterPro" id="IPR046522">
    <property type="entry name" value="DUF6699"/>
</dbReference>
<dbReference type="AlphaFoldDB" id="A0A8H6SXF2"/>
<dbReference type="Pfam" id="PF20415">
    <property type="entry name" value="DUF6699"/>
    <property type="match status" value="1"/>
</dbReference>
<proteinExistence type="predicted"/>
<comment type="caution">
    <text evidence="2">The sequence shown here is derived from an EMBL/GenBank/DDBJ whole genome shotgun (WGS) entry which is preliminary data.</text>
</comment>
<evidence type="ECO:0000313" key="3">
    <source>
        <dbReference type="Proteomes" id="UP000636479"/>
    </source>
</evidence>
<reference evidence="2" key="1">
    <citation type="submission" date="2020-05" db="EMBL/GenBank/DDBJ databases">
        <title>Mycena genomes resolve the evolution of fungal bioluminescence.</title>
        <authorList>
            <person name="Tsai I.J."/>
        </authorList>
    </citation>
    <scope>NUCLEOTIDE SEQUENCE</scope>
    <source>
        <strain evidence="2">171206Taipei</strain>
    </source>
</reference>
<dbReference type="GeneID" id="59343674"/>
<organism evidence="2 3">
    <name type="scientific">Mycena indigotica</name>
    <dbReference type="NCBI Taxonomy" id="2126181"/>
    <lineage>
        <taxon>Eukaryota</taxon>
        <taxon>Fungi</taxon>
        <taxon>Dikarya</taxon>
        <taxon>Basidiomycota</taxon>
        <taxon>Agaricomycotina</taxon>
        <taxon>Agaricomycetes</taxon>
        <taxon>Agaricomycetidae</taxon>
        <taxon>Agaricales</taxon>
        <taxon>Marasmiineae</taxon>
        <taxon>Mycenaceae</taxon>
        <taxon>Mycena</taxon>
    </lineage>
</organism>
<feature type="domain" description="DUF6699" evidence="1">
    <location>
        <begin position="57"/>
        <end position="181"/>
    </location>
</feature>